<dbReference type="Proteomes" id="UP000313948">
    <property type="component" value="Chromosome"/>
</dbReference>
<protein>
    <submittedName>
        <fullName evidence="2">Alpha/beta hydrolase</fullName>
    </submittedName>
</protein>
<dbReference type="EMBL" id="CP040899">
    <property type="protein sequence ID" value="QDB79515.1"/>
    <property type="molecule type" value="Genomic_DNA"/>
</dbReference>
<gene>
    <name evidence="2" type="ORF">FE251_09110</name>
</gene>
<dbReference type="Pfam" id="PF12697">
    <property type="entry name" value="Abhydrolase_6"/>
    <property type="match status" value="1"/>
</dbReference>
<dbReference type="RefSeq" id="WP_139948553.1">
    <property type="nucleotide sequence ID" value="NZ_CP040899.1"/>
</dbReference>
<reference evidence="2 3" key="1">
    <citation type="submission" date="2019-05" db="EMBL/GenBank/DDBJ databases">
        <title>Georgenia *** sp. nov., and Georgenia *** sp. nov., isolated from the intestinal contents of plateau pika (Ochotona curzoniae) in the Qinghai-Tibet plateau of China.</title>
        <authorList>
            <person name="Tian Z."/>
        </authorList>
    </citation>
    <scope>NUCLEOTIDE SEQUENCE [LARGE SCALE GENOMIC DNA]</scope>
    <source>
        <strain evidence="2 3">Z294</strain>
    </source>
</reference>
<dbReference type="SUPFAM" id="SSF53474">
    <property type="entry name" value="alpha/beta-Hydrolases"/>
    <property type="match status" value="1"/>
</dbReference>
<evidence type="ECO:0000313" key="3">
    <source>
        <dbReference type="Proteomes" id="UP000313948"/>
    </source>
</evidence>
<evidence type="ECO:0000259" key="1">
    <source>
        <dbReference type="Pfam" id="PF12697"/>
    </source>
</evidence>
<keyword evidence="3" id="KW-1185">Reference proteome</keyword>
<feature type="domain" description="AB hydrolase-1" evidence="1">
    <location>
        <begin position="4"/>
        <end position="220"/>
    </location>
</feature>
<dbReference type="PANTHER" id="PTHR37017:SF11">
    <property type="entry name" value="ESTERASE_LIPASE_THIOESTERASE DOMAIN-CONTAINING PROTEIN"/>
    <property type="match status" value="1"/>
</dbReference>
<keyword evidence="2" id="KW-0378">Hydrolase</keyword>
<proteinExistence type="predicted"/>
<dbReference type="PANTHER" id="PTHR37017">
    <property type="entry name" value="AB HYDROLASE-1 DOMAIN-CONTAINING PROTEIN-RELATED"/>
    <property type="match status" value="1"/>
</dbReference>
<dbReference type="Gene3D" id="3.40.50.1820">
    <property type="entry name" value="alpha/beta hydrolase"/>
    <property type="match status" value="1"/>
</dbReference>
<dbReference type="GO" id="GO:0016787">
    <property type="term" value="F:hydrolase activity"/>
    <property type="evidence" value="ECO:0007669"/>
    <property type="project" value="UniProtKB-KW"/>
</dbReference>
<dbReference type="InterPro" id="IPR029058">
    <property type="entry name" value="AB_hydrolase_fold"/>
</dbReference>
<sequence>MATFVLVPGAGGSAWYWHLVERELRARGHTTVAVDLPADDDTAGLDAYAAAVVAAVPDGSEDLVVVAQSMGGLTAPLVADRLAVRLVVLVNAMIPRPGETGGEWWEVSGQGEAMEAYAHSLGLTPEDLSDPVVLYGHDVPPDLFAESGRRTRDQSGRPFADPWPLAAWPDVLTRVVTGSRDRLFPRDFQHRLARERLGVVPDDVEGGHAVALSRPAELAALLDRYAHEAPRAASTP</sequence>
<name>A0ABX5VMR5_9MICO</name>
<dbReference type="InterPro" id="IPR052897">
    <property type="entry name" value="Sec-Metab_Biosynth_Hydrolase"/>
</dbReference>
<accession>A0ABX5VMR5</accession>
<evidence type="ECO:0000313" key="2">
    <source>
        <dbReference type="EMBL" id="QDB79515.1"/>
    </source>
</evidence>
<dbReference type="InterPro" id="IPR000073">
    <property type="entry name" value="AB_hydrolase_1"/>
</dbReference>
<organism evidence="2 3">
    <name type="scientific">Georgenia wutianyii</name>
    <dbReference type="NCBI Taxonomy" id="2585135"/>
    <lineage>
        <taxon>Bacteria</taxon>
        <taxon>Bacillati</taxon>
        <taxon>Actinomycetota</taxon>
        <taxon>Actinomycetes</taxon>
        <taxon>Micrococcales</taxon>
        <taxon>Bogoriellaceae</taxon>
        <taxon>Georgenia</taxon>
    </lineage>
</organism>